<dbReference type="InterPro" id="IPR038765">
    <property type="entry name" value="Papain-like_cys_pep_sf"/>
</dbReference>
<dbReference type="GO" id="GO:0005794">
    <property type="term" value="C:Golgi apparatus"/>
    <property type="evidence" value="ECO:0007669"/>
    <property type="project" value="TreeGrafter"/>
</dbReference>
<sequence length="452" mass="50770">MIVWTVCSGFSRRSLIGLYAWSRNLLPIVVSKSGNPQSRDLILQLVKKLSAPKARPVLVNGAVRKGERLIPPPAFETLLRATFPSSARLKTMERFETIYPTLREVALGGSTGSKEMKQVSQQRFNFTIRAAGEDNPELSKEAAGFADSIMKLNFFKMISDSFVPALKSTKMEWSKPICQQNLASFSISRIWMFGTLWKKTKQSEVKTTYWHCHLARNDSVIVDMCQGQYKSTVVCPVCRKVSVTFDPFMYLSLPLPAATMRTMTLTVFSNIGDGMPQLSPYTISVPKHGKFEDLTHLADSLSLIRNADKLVAYRFPKDNGKAPLVVFINQRMEEQYIYGKSAPSWKAFGIPVVASLCNVVNGSDSNVNGLDTPSDIEMEFYLTNEKKAVKITDEMKAFKAYYKLRLERTNKRHLGAQLKRAVEAEKEDSKKKRSNGNATSQSHSCVNQISLQ</sequence>
<comment type="caution">
    <text evidence="5">The sequence shown here is derived from an EMBL/GenBank/DDBJ whole genome shotgun (WGS) entry which is preliminary data.</text>
</comment>
<dbReference type="PANTHER" id="PTHR13448">
    <property type="entry name" value="TRANSMEMBRANE PROTEIN 214"/>
    <property type="match status" value="1"/>
</dbReference>
<dbReference type="GO" id="GO:0005783">
    <property type="term" value="C:endoplasmic reticulum"/>
    <property type="evidence" value="ECO:0007669"/>
    <property type="project" value="TreeGrafter"/>
</dbReference>
<accession>A0A9D5A4H1</accession>
<keyword evidence="3" id="KW-0687">Ribonucleoprotein</keyword>
<evidence type="ECO:0000313" key="5">
    <source>
        <dbReference type="EMBL" id="KAI5394028.1"/>
    </source>
</evidence>
<organism evidence="5 6">
    <name type="scientific">Pisum sativum</name>
    <name type="common">Garden pea</name>
    <name type="synonym">Lathyrus oleraceus</name>
    <dbReference type="NCBI Taxonomy" id="3888"/>
    <lineage>
        <taxon>Eukaryota</taxon>
        <taxon>Viridiplantae</taxon>
        <taxon>Streptophyta</taxon>
        <taxon>Embryophyta</taxon>
        <taxon>Tracheophyta</taxon>
        <taxon>Spermatophyta</taxon>
        <taxon>Magnoliopsida</taxon>
        <taxon>eudicotyledons</taxon>
        <taxon>Gunneridae</taxon>
        <taxon>Pentapetalae</taxon>
        <taxon>rosids</taxon>
        <taxon>fabids</taxon>
        <taxon>Fabales</taxon>
        <taxon>Fabaceae</taxon>
        <taxon>Papilionoideae</taxon>
        <taxon>50 kb inversion clade</taxon>
        <taxon>NPAAA clade</taxon>
        <taxon>Hologalegina</taxon>
        <taxon>IRL clade</taxon>
        <taxon>Fabeae</taxon>
        <taxon>Lathyrus</taxon>
    </lineage>
</organism>
<dbReference type="InterPro" id="IPR019308">
    <property type="entry name" value="TMEM214"/>
</dbReference>
<evidence type="ECO:0000313" key="6">
    <source>
        <dbReference type="Proteomes" id="UP001058974"/>
    </source>
</evidence>
<dbReference type="AlphaFoldDB" id="A0A9D5A4H1"/>
<dbReference type="Proteomes" id="UP001058974">
    <property type="component" value="Chromosome 6"/>
</dbReference>
<dbReference type="GO" id="GO:0005840">
    <property type="term" value="C:ribosome"/>
    <property type="evidence" value="ECO:0007669"/>
    <property type="project" value="UniProtKB-KW"/>
</dbReference>
<reference evidence="5 6" key="1">
    <citation type="journal article" date="2022" name="Nat. Genet.">
        <title>Improved pea reference genome and pan-genome highlight genomic features and evolutionary characteristics.</title>
        <authorList>
            <person name="Yang T."/>
            <person name="Liu R."/>
            <person name="Luo Y."/>
            <person name="Hu S."/>
            <person name="Wang D."/>
            <person name="Wang C."/>
            <person name="Pandey M.K."/>
            <person name="Ge S."/>
            <person name="Xu Q."/>
            <person name="Li N."/>
            <person name="Li G."/>
            <person name="Huang Y."/>
            <person name="Saxena R.K."/>
            <person name="Ji Y."/>
            <person name="Li M."/>
            <person name="Yan X."/>
            <person name="He Y."/>
            <person name="Liu Y."/>
            <person name="Wang X."/>
            <person name="Xiang C."/>
            <person name="Varshney R.K."/>
            <person name="Ding H."/>
            <person name="Gao S."/>
            <person name="Zong X."/>
        </authorList>
    </citation>
    <scope>NUCLEOTIDE SEQUENCE [LARGE SCALE GENOMIC DNA]</scope>
    <source>
        <strain evidence="5 6">cv. Zhongwan 6</strain>
    </source>
</reference>
<comment type="similarity">
    <text evidence="1">Belongs to the eukaryotic ribosomal protein eL13 family.</text>
</comment>
<keyword evidence="2" id="KW-0689">Ribosomal protein</keyword>
<evidence type="ECO:0000256" key="4">
    <source>
        <dbReference type="SAM" id="MobiDB-lite"/>
    </source>
</evidence>
<feature type="compositionally biased region" description="Basic and acidic residues" evidence="4">
    <location>
        <begin position="420"/>
        <end position="430"/>
    </location>
</feature>
<feature type="compositionally biased region" description="Polar residues" evidence="4">
    <location>
        <begin position="435"/>
        <end position="452"/>
    </location>
</feature>
<protein>
    <submittedName>
        <fullName evidence="5">Uncharacterized protein</fullName>
    </submittedName>
</protein>
<dbReference type="Gene3D" id="3.90.70.10">
    <property type="entry name" value="Cysteine proteinases"/>
    <property type="match status" value="1"/>
</dbReference>
<dbReference type="PANTHER" id="PTHR13448:SF14">
    <property type="entry name" value="F26K24.17 PROTEIN"/>
    <property type="match status" value="1"/>
</dbReference>
<dbReference type="SUPFAM" id="SSF54001">
    <property type="entry name" value="Cysteine proteinases"/>
    <property type="match status" value="1"/>
</dbReference>
<dbReference type="GO" id="GO:1990904">
    <property type="term" value="C:ribonucleoprotein complex"/>
    <property type="evidence" value="ECO:0007669"/>
    <property type="project" value="UniProtKB-KW"/>
</dbReference>
<keyword evidence="6" id="KW-1185">Reference proteome</keyword>
<feature type="region of interest" description="Disordered" evidence="4">
    <location>
        <begin position="419"/>
        <end position="452"/>
    </location>
</feature>
<dbReference type="FunFam" id="1.20.5.110:FF:000003">
    <property type="entry name" value="60S ribosomal protein L13"/>
    <property type="match status" value="1"/>
</dbReference>
<dbReference type="Gramene" id="Psat06G0093300-T1">
    <property type="protein sequence ID" value="KAI5394028.1"/>
    <property type="gene ID" value="KIW84_060933"/>
</dbReference>
<evidence type="ECO:0000256" key="1">
    <source>
        <dbReference type="ARBA" id="ARBA00005640"/>
    </source>
</evidence>
<dbReference type="Gene3D" id="1.20.5.110">
    <property type="match status" value="1"/>
</dbReference>
<evidence type="ECO:0000256" key="2">
    <source>
        <dbReference type="ARBA" id="ARBA00022980"/>
    </source>
</evidence>
<evidence type="ECO:0000256" key="3">
    <source>
        <dbReference type="ARBA" id="ARBA00023274"/>
    </source>
</evidence>
<gene>
    <name evidence="5" type="ORF">KIW84_060933</name>
</gene>
<proteinExistence type="inferred from homology"/>
<dbReference type="EMBL" id="JAMSHJ010000006">
    <property type="protein sequence ID" value="KAI5394028.1"/>
    <property type="molecule type" value="Genomic_DNA"/>
</dbReference>
<name>A0A9D5A4H1_PEA</name>